<reference evidence="2" key="1">
    <citation type="journal article" date="2020" name="mSystems">
        <title>Genome- and Community-Level Interaction Insights into Carbon Utilization and Element Cycling Functions of Hydrothermarchaeota in Hydrothermal Sediment.</title>
        <authorList>
            <person name="Zhou Z."/>
            <person name="Liu Y."/>
            <person name="Xu W."/>
            <person name="Pan J."/>
            <person name="Luo Z.H."/>
            <person name="Li M."/>
        </authorList>
    </citation>
    <scope>NUCLEOTIDE SEQUENCE [LARGE SCALE GENOMIC DNA]</scope>
    <source>
        <strain evidence="2">SpSt-12</strain>
    </source>
</reference>
<dbReference type="GO" id="GO:0016779">
    <property type="term" value="F:nucleotidyltransferase activity"/>
    <property type="evidence" value="ECO:0007669"/>
    <property type="project" value="InterPro"/>
</dbReference>
<dbReference type="SUPFAM" id="SSF81301">
    <property type="entry name" value="Nucleotidyltransferase"/>
    <property type="match status" value="1"/>
</dbReference>
<keyword evidence="2" id="KW-0808">Transferase</keyword>
<gene>
    <name evidence="2" type="ORF">ENN70_06045</name>
</gene>
<protein>
    <submittedName>
        <fullName evidence="2">Nucleotidyltransferase domain-containing protein</fullName>
    </submittedName>
</protein>
<dbReference type="InterPro" id="IPR052930">
    <property type="entry name" value="TA_antitoxin_MntA"/>
</dbReference>
<proteinExistence type="predicted"/>
<name>A0A7C2N7B0_ARCFL</name>
<dbReference type="PANTHER" id="PTHR43852">
    <property type="entry name" value="NUCLEOTIDYLTRANSFERASE"/>
    <property type="match status" value="1"/>
</dbReference>
<evidence type="ECO:0000313" key="2">
    <source>
        <dbReference type="EMBL" id="HET21622.1"/>
    </source>
</evidence>
<sequence length="143" mass="17005">MSWRKPSLEEIKEDLKAISDFEAVIFGSYVTGEFREGSDIDVAVITRMKDRSKNMEIQKKLFSLARSPYDLRVFELLPIKIKASVMDDYTVLFGDELEISEYFYQWRKMWEDVKHRISYHETVEEKLKAVERGRRLREILKSG</sequence>
<dbReference type="Pfam" id="PF01909">
    <property type="entry name" value="NTP_transf_2"/>
    <property type="match status" value="1"/>
</dbReference>
<dbReference type="CDD" id="cd05403">
    <property type="entry name" value="NT_KNTase_like"/>
    <property type="match status" value="1"/>
</dbReference>
<feature type="domain" description="Polymerase nucleotidyl transferase" evidence="1">
    <location>
        <begin position="8"/>
        <end position="87"/>
    </location>
</feature>
<dbReference type="EMBL" id="DSCQ01000075">
    <property type="protein sequence ID" value="HET21622.1"/>
    <property type="molecule type" value="Genomic_DNA"/>
</dbReference>
<comment type="caution">
    <text evidence="2">The sequence shown here is derived from an EMBL/GenBank/DDBJ whole genome shotgun (WGS) entry which is preliminary data.</text>
</comment>
<dbReference type="InterPro" id="IPR043519">
    <property type="entry name" value="NT_sf"/>
</dbReference>
<dbReference type="AlphaFoldDB" id="A0A7C2N7B0"/>
<accession>A0A7C2N7B0</accession>
<evidence type="ECO:0000259" key="1">
    <source>
        <dbReference type="Pfam" id="PF01909"/>
    </source>
</evidence>
<organism evidence="2">
    <name type="scientific">Archaeoglobus fulgidus</name>
    <dbReference type="NCBI Taxonomy" id="2234"/>
    <lineage>
        <taxon>Archaea</taxon>
        <taxon>Methanobacteriati</taxon>
        <taxon>Methanobacteriota</taxon>
        <taxon>Archaeoglobi</taxon>
        <taxon>Archaeoglobales</taxon>
        <taxon>Archaeoglobaceae</taxon>
        <taxon>Archaeoglobus</taxon>
    </lineage>
</organism>
<dbReference type="Gene3D" id="3.30.460.10">
    <property type="entry name" value="Beta Polymerase, domain 2"/>
    <property type="match status" value="1"/>
</dbReference>
<dbReference type="InterPro" id="IPR002934">
    <property type="entry name" value="Polymerase_NTP_transf_dom"/>
</dbReference>
<dbReference type="PANTHER" id="PTHR43852:SF3">
    <property type="entry name" value="NUCLEOTIDYLTRANSFERASE"/>
    <property type="match status" value="1"/>
</dbReference>